<organism evidence="1 2">
    <name type="scientific">Liparis tanakae</name>
    <name type="common">Tanaka's snailfish</name>
    <dbReference type="NCBI Taxonomy" id="230148"/>
    <lineage>
        <taxon>Eukaryota</taxon>
        <taxon>Metazoa</taxon>
        <taxon>Chordata</taxon>
        <taxon>Craniata</taxon>
        <taxon>Vertebrata</taxon>
        <taxon>Euteleostomi</taxon>
        <taxon>Actinopterygii</taxon>
        <taxon>Neopterygii</taxon>
        <taxon>Teleostei</taxon>
        <taxon>Neoteleostei</taxon>
        <taxon>Acanthomorphata</taxon>
        <taxon>Eupercaria</taxon>
        <taxon>Perciformes</taxon>
        <taxon>Cottioidei</taxon>
        <taxon>Cottales</taxon>
        <taxon>Liparidae</taxon>
        <taxon>Liparis</taxon>
    </lineage>
</organism>
<dbReference type="EMBL" id="SRLO01000079">
    <property type="protein sequence ID" value="TNN77840.1"/>
    <property type="molecule type" value="Genomic_DNA"/>
</dbReference>
<sequence length="128" mass="14953">MDEGSGGRDNSAWLGTHRVACSSEEIRPSRIELSLSSCIELTVNVAVRRYRRSVWACQDFDILRPVSRRQTPGRRSFRLQVKAEVKPGLRLFTVDWSLPEEFLDKKHRYVQTLCDLNQKMKHPHREDD</sequence>
<evidence type="ECO:0000313" key="2">
    <source>
        <dbReference type="Proteomes" id="UP000314294"/>
    </source>
</evidence>
<reference evidence="1 2" key="1">
    <citation type="submission" date="2019-03" db="EMBL/GenBank/DDBJ databases">
        <title>First draft genome of Liparis tanakae, snailfish: a comprehensive survey of snailfish specific genes.</title>
        <authorList>
            <person name="Kim W."/>
            <person name="Song I."/>
            <person name="Jeong J.-H."/>
            <person name="Kim D."/>
            <person name="Kim S."/>
            <person name="Ryu S."/>
            <person name="Song J.Y."/>
            <person name="Lee S.K."/>
        </authorList>
    </citation>
    <scope>NUCLEOTIDE SEQUENCE [LARGE SCALE GENOMIC DNA]</scope>
    <source>
        <tissue evidence="1">Muscle</tissue>
    </source>
</reference>
<protein>
    <submittedName>
        <fullName evidence="1">Uncharacterized protein</fullName>
    </submittedName>
</protein>
<keyword evidence="2" id="KW-1185">Reference proteome</keyword>
<gene>
    <name evidence="1" type="ORF">EYF80_011897</name>
</gene>
<name>A0A4Z2IIK8_9TELE</name>
<dbReference type="Proteomes" id="UP000314294">
    <property type="component" value="Unassembled WGS sequence"/>
</dbReference>
<comment type="caution">
    <text evidence="1">The sequence shown here is derived from an EMBL/GenBank/DDBJ whole genome shotgun (WGS) entry which is preliminary data.</text>
</comment>
<proteinExistence type="predicted"/>
<evidence type="ECO:0000313" key="1">
    <source>
        <dbReference type="EMBL" id="TNN77840.1"/>
    </source>
</evidence>
<accession>A0A4Z2IIK8</accession>
<dbReference type="AlphaFoldDB" id="A0A4Z2IIK8"/>